<dbReference type="Proteomes" id="UP001459277">
    <property type="component" value="Unassembled WGS sequence"/>
</dbReference>
<dbReference type="PRINTS" id="PR00404">
    <property type="entry name" value="MADSDOMAIN"/>
</dbReference>
<evidence type="ECO:0000256" key="4">
    <source>
        <dbReference type="ARBA" id="ARBA00023163"/>
    </source>
</evidence>
<dbReference type="GO" id="GO:0000978">
    <property type="term" value="F:RNA polymerase II cis-regulatory region sequence-specific DNA binding"/>
    <property type="evidence" value="ECO:0007669"/>
    <property type="project" value="TreeGrafter"/>
</dbReference>
<dbReference type="GO" id="GO:0005634">
    <property type="term" value="C:nucleus"/>
    <property type="evidence" value="ECO:0007669"/>
    <property type="project" value="UniProtKB-SubCell"/>
</dbReference>
<dbReference type="CDD" id="cd00120">
    <property type="entry name" value="MADS"/>
    <property type="match status" value="1"/>
</dbReference>
<gene>
    <name evidence="7" type="ORF">SO802_009382</name>
</gene>
<dbReference type="PROSITE" id="PS50066">
    <property type="entry name" value="MADS_BOX_2"/>
    <property type="match status" value="1"/>
</dbReference>
<dbReference type="GO" id="GO:0046983">
    <property type="term" value="F:protein dimerization activity"/>
    <property type="evidence" value="ECO:0007669"/>
    <property type="project" value="InterPro"/>
</dbReference>
<organism evidence="7 8">
    <name type="scientific">Lithocarpus litseifolius</name>
    <dbReference type="NCBI Taxonomy" id="425828"/>
    <lineage>
        <taxon>Eukaryota</taxon>
        <taxon>Viridiplantae</taxon>
        <taxon>Streptophyta</taxon>
        <taxon>Embryophyta</taxon>
        <taxon>Tracheophyta</taxon>
        <taxon>Spermatophyta</taxon>
        <taxon>Magnoliopsida</taxon>
        <taxon>eudicotyledons</taxon>
        <taxon>Gunneridae</taxon>
        <taxon>Pentapetalae</taxon>
        <taxon>rosids</taxon>
        <taxon>fabids</taxon>
        <taxon>Fagales</taxon>
        <taxon>Fagaceae</taxon>
        <taxon>Lithocarpus</taxon>
    </lineage>
</organism>
<proteinExistence type="predicted"/>
<dbReference type="PANTHER" id="PTHR11945:SF176">
    <property type="entry name" value="MADS-BOX TRANSCRIPTION FACTOR FAMILY PROTEIN"/>
    <property type="match status" value="1"/>
</dbReference>
<dbReference type="EMBL" id="JAZDWU010000003">
    <property type="protein sequence ID" value="KAL0007880.1"/>
    <property type="molecule type" value="Genomic_DNA"/>
</dbReference>
<name>A0AAW2DF32_9ROSI</name>
<keyword evidence="3" id="KW-0238">DNA-binding</keyword>
<dbReference type="AlphaFoldDB" id="A0AAW2DF32"/>
<feature type="domain" description="MADS-box" evidence="6">
    <location>
        <begin position="1"/>
        <end position="51"/>
    </location>
</feature>
<dbReference type="SMART" id="SM00432">
    <property type="entry name" value="MADS"/>
    <property type="match status" value="1"/>
</dbReference>
<dbReference type="Pfam" id="PF00319">
    <property type="entry name" value="SRF-TF"/>
    <property type="match status" value="1"/>
</dbReference>
<protein>
    <recommendedName>
        <fullName evidence="6">MADS-box domain-containing protein</fullName>
    </recommendedName>
</protein>
<evidence type="ECO:0000256" key="3">
    <source>
        <dbReference type="ARBA" id="ARBA00023125"/>
    </source>
</evidence>
<comment type="caution">
    <text evidence="7">The sequence shown here is derived from an EMBL/GenBank/DDBJ whole genome shotgun (WGS) entry which is preliminary data.</text>
</comment>
<evidence type="ECO:0000256" key="5">
    <source>
        <dbReference type="ARBA" id="ARBA00023242"/>
    </source>
</evidence>
<evidence type="ECO:0000313" key="7">
    <source>
        <dbReference type="EMBL" id="KAL0007880.1"/>
    </source>
</evidence>
<reference evidence="7 8" key="1">
    <citation type="submission" date="2024-01" db="EMBL/GenBank/DDBJ databases">
        <title>A telomere-to-telomere, gap-free genome of sweet tea (Lithocarpus litseifolius).</title>
        <authorList>
            <person name="Zhou J."/>
        </authorList>
    </citation>
    <scope>NUCLEOTIDE SEQUENCE [LARGE SCALE GENOMIC DNA]</scope>
    <source>
        <strain evidence="7">Zhou-2022a</strain>
        <tissue evidence="7">Leaf</tissue>
    </source>
</reference>
<keyword evidence="5" id="KW-0539">Nucleus</keyword>
<keyword evidence="4" id="KW-0804">Transcription</keyword>
<evidence type="ECO:0000259" key="6">
    <source>
        <dbReference type="PROSITE" id="PS50066"/>
    </source>
</evidence>
<dbReference type="InterPro" id="IPR036879">
    <property type="entry name" value="TF_MADSbox_sf"/>
</dbReference>
<dbReference type="Gene3D" id="3.40.1810.10">
    <property type="entry name" value="Transcription factor, MADS-box"/>
    <property type="match status" value="1"/>
</dbReference>
<evidence type="ECO:0000256" key="1">
    <source>
        <dbReference type="ARBA" id="ARBA00004123"/>
    </source>
</evidence>
<dbReference type="GO" id="GO:0000981">
    <property type="term" value="F:DNA-binding transcription factor activity, RNA polymerase II-specific"/>
    <property type="evidence" value="ECO:0007669"/>
    <property type="project" value="TreeGrafter"/>
</dbReference>
<dbReference type="InterPro" id="IPR002100">
    <property type="entry name" value="TF_MADSbox"/>
</dbReference>
<accession>A0AAW2DF32</accession>
<dbReference type="SUPFAM" id="SSF55455">
    <property type="entry name" value="SRF-like"/>
    <property type="match status" value="1"/>
</dbReference>
<keyword evidence="8" id="KW-1185">Reference proteome</keyword>
<evidence type="ECO:0000313" key="8">
    <source>
        <dbReference type="Proteomes" id="UP001459277"/>
    </source>
</evidence>
<evidence type="ECO:0000256" key="2">
    <source>
        <dbReference type="ARBA" id="ARBA00023015"/>
    </source>
</evidence>
<comment type="subcellular location">
    <subcellularLocation>
        <location evidence="1">Nucleus</location>
    </subcellularLocation>
</comment>
<dbReference type="PANTHER" id="PTHR11945">
    <property type="entry name" value="MADS BOX PROTEIN"/>
    <property type="match status" value="1"/>
</dbReference>
<sequence>MSRGKLTMKLMESEKSRNVTFQKRKKGLMKKAYEFSTLCGVETCMIIYGPKLQSRPMELETWPQNHEEVIKMIIKYKVNIRHKRSRRSTTLSDFFQERNKKVDIEISRLRQNIFKAKYPTWDDRIETLPQDQLMAVLDVLDAKFEAMTRRMKMLQGKQLMVGGNVSHNPELTKNHFDNMQMQALQCQDSSIKTLDIHWATQFQTTHGSHMVPIDTSHYVDHMDNSFLNLLFGEDWTQFDAVSSNNIVQYAPLNDPSNYNMIHGMLENTILNNPSASMNYYDLTRQCSTPQYVQ</sequence>
<keyword evidence="2" id="KW-0805">Transcription regulation</keyword>